<sequence length="162" mass="18885">MRRTAQTLLYAMCDFSFLCFLCLWNNVLKEVNHVQKYLQILGISFEKMVIKIRSIKVFLNDKRNDLVEEAMQLATDTCKETGVPVVKIRTARRKKIMPREKAADKPLTLDHELKRSMLKCIDRFQQEIHTRCQGMDCISDLRAQESDRILGNWTSQVSAKFG</sequence>
<comment type="caution">
    <text evidence="1">The sequence shown here is derived from an EMBL/GenBank/DDBJ whole genome shotgun (WGS) entry which is preliminary data.</text>
</comment>
<organism evidence="1 2">
    <name type="scientific">Araneus ventricosus</name>
    <name type="common">Orbweaver spider</name>
    <name type="synonym">Epeira ventricosa</name>
    <dbReference type="NCBI Taxonomy" id="182803"/>
    <lineage>
        <taxon>Eukaryota</taxon>
        <taxon>Metazoa</taxon>
        <taxon>Ecdysozoa</taxon>
        <taxon>Arthropoda</taxon>
        <taxon>Chelicerata</taxon>
        <taxon>Arachnida</taxon>
        <taxon>Araneae</taxon>
        <taxon>Araneomorphae</taxon>
        <taxon>Entelegynae</taxon>
        <taxon>Araneoidea</taxon>
        <taxon>Araneidae</taxon>
        <taxon>Araneus</taxon>
    </lineage>
</organism>
<evidence type="ECO:0000313" key="1">
    <source>
        <dbReference type="EMBL" id="GBL77752.1"/>
    </source>
</evidence>
<dbReference type="OrthoDB" id="6468136at2759"/>
<gene>
    <name evidence="1" type="ORF">AVEN_152965_1</name>
</gene>
<reference evidence="1 2" key="1">
    <citation type="journal article" date="2019" name="Sci. Rep.">
        <title>Orb-weaving spider Araneus ventricosus genome elucidates the spidroin gene catalogue.</title>
        <authorList>
            <person name="Kono N."/>
            <person name="Nakamura H."/>
            <person name="Ohtoshi R."/>
            <person name="Moran D.A.P."/>
            <person name="Shinohara A."/>
            <person name="Yoshida Y."/>
            <person name="Fujiwara M."/>
            <person name="Mori M."/>
            <person name="Tomita M."/>
            <person name="Arakawa K."/>
        </authorList>
    </citation>
    <scope>NUCLEOTIDE SEQUENCE [LARGE SCALE GENOMIC DNA]</scope>
</reference>
<accession>A0A4Y2AD47</accession>
<dbReference type="AlphaFoldDB" id="A0A4Y2AD47"/>
<keyword evidence="2" id="KW-1185">Reference proteome</keyword>
<proteinExistence type="predicted"/>
<name>A0A4Y2AD47_ARAVE</name>
<dbReference type="Proteomes" id="UP000499080">
    <property type="component" value="Unassembled WGS sequence"/>
</dbReference>
<evidence type="ECO:0000313" key="2">
    <source>
        <dbReference type="Proteomes" id="UP000499080"/>
    </source>
</evidence>
<dbReference type="EMBL" id="BGPR01000013">
    <property type="protein sequence ID" value="GBL77752.1"/>
    <property type="molecule type" value="Genomic_DNA"/>
</dbReference>
<protein>
    <submittedName>
        <fullName evidence="1">Uncharacterized protein</fullName>
    </submittedName>
</protein>